<dbReference type="Proteomes" id="UP000077563">
    <property type="component" value="Unassembled WGS sequence"/>
</dbReference>
<gene>
    <name evidence="1" type="ORF">AO064_03940</name>
</gene>
<reference evidence="1 2" key="1">
    <citation type="submission" date="2015-09" db="EMBL/GenBank/DDBJ databases">
        <title>Genome sequence of Pseudomonas marginalis ICMP 3553.</title>
        <authorList>
            <person name="Visnovsky S."/>
            <person name="Lu A."/>
            <person name="Panda P."/>
            <person name="Pitman A."/>
        </authorList>
    </citation>
    <scope>NUCLEOTIDE SEQUENCE [LARGE SCALE GENOMIC DNA]</scope>
    <source>
        <strain evidence="1 2">ICMP 3553</strain>
    </source>
</reference>
<evidence type="ECO:0000313" key="2">
    <source>
        <dbReference type="Proteomes" id="UP000077563"/>
    </source>
</evidence>
<dbReference type="EMBL" id="LKEG01000044">
    <property type="protein sequence ID" value="OAJ47678.1"/>
    <property type="molecule type" value="Genomic_DNA"/>
</dbReference>
<proteinExistence type="predicted"/>
<dbReference type="SUPFAM" id="SSF53850">
    <property type="entry name" value="Periplasmic binding protein-like II"/>
    <property type="match status" value="1"/>
</dbReference>
<protein>
    <submittedName>
        <fullName evidence="1">Uncharacterized protein</fullName>
    </submittedName>
</protein>
<name>A0A9X5QK62_PSEMA</name>
<sequence>MHNGGHNVAAQDLIGRTIATPILSTSHKSQLGTLKPWGLHARKVNVLNLNAAEIAAEWKRSEIDAVFG</sequence>
<dbReference type="AlphaFoldDB" id="A0A9X5QK62"/>
<evidence type="ECO:0000313" key="1">
    <source>
        <dbReference type="EMBL" id="OAJ47678.1"/>
    </source>
</evidence>
<accession>A0A9X5QK62</accession>
<organism evidence="1 2">
    <name type="scientific">Pseudomonas marginalis</name>
    <name type="common">Pseudomonas panacis</name>
    <dbReference type="NCBI Taxonomy" id="298"/>
    <lineage>
        <taxon>Bacteria</taxon>
        <taxon>Pseudomonadati</taxon>
        <taxon>Pseudomonadota</taxon>
        <taxon>Gammaproteobacteria</taxon>
        <taxon>Pseudomonadales</taxon>
        <taxon>Pseudomonadaceae</taxon>
        <taxon>Pseudomonas</taxon>
    </lineage>
</organism>
<dbReference type="Gene3D" id="3.40.190.10">
    <property type="entry name" value="Periplasmic binding protein-like II"/>
    <property type="match status" value="1"/>
</dbReference>
<comment type="caution">
    <text evidence="1">The sequence shown here is derived from an EMBL/GenBank/DDBJ whole genome shotgun (WGS) entry which is preliminary data.</text>
</comment>